<accession>A0A0R1FVD7</accession>
<dbReference type="EMBL" id="AZCK01000003">
    <property type="protein sequence ID" value="KRK24323.1"/>
    <property type="molecule type" value="Genomic_DNA"/>
</dbReference>
<feature type="transmembrane region" description="Helical" evidence="1">
    <location>
        <begin position="9"/>
        <end position="30"/>
    </location>
</feature>
<evidence type="ECO:0000256" key="1">
    <source>
        <dbReference type="SAM" id="Phobius"/>
    </source>
</evidence>
<protein>
    <submittedName>
        <fullName evidence="2">Uncharacterized protein</fullName>
    </submittedName>
</protein>
<keyword evidence="1" id="KW-0472">Membrane</keyword>
<feature type="transmembrane region" description="Helical" evidence="1">
    <location>
        <begin position="61"/>
        <end position="82"/>
    </location>
</feature>
<dbReference type="AlphaFoldDB" id="A0A0R1FVD7"/>
<evidence type="ECO:0000313" key="3">
    <source>
        <dbReference type="Proteomes" id="UP000051794"/>
    </source>
</evidence>
<keyword evidence="1" id="KW-1133">Transmembrane helix</keyword>
<proteinExistence type="predicted"/>
<name>A0A0R1FVD7_9LACO</name>
<evidence type="ECO:0000313" key="2">
    <source>
        <dbReference type="EMBL" id="KRK24323.1"/>
    </source>
</evidence>
<sequence length="90" mass="10673">MLKKVFNWFSYGTIAYLILILLDSFLEIIFHSHGSWESFLGFNIIKLKGFLNFNINLDIKALLIFLVFIFVWTVSYIIYLFVAKNKEKVK</sequence>
<reference evidence="2 3" key="1">
    <citation type="journal article" date="2015" name="Genome Announc.">
        <title>Expanding the biotechnology potential of lactobacilli through comparative genomics of 213 strains and associated genera.</title>
        <authorList>
            <person name="Sun Z."/>
            <person name="Harris H.M."/>
            <person name="McCann A."/>
            <person name="Guo C."/>
            <person name="Argimon S."/>
            <person name="Zhang W."/>
            <person name="Yang X."/>
            <person name="Jeffery I.B."/>
            <person name="Cooney J.C."/>
            <person name="Kagawa T.F."/>
            <person name="Liu W."/>
            <person name="Song Y."/>
            <person name="Salvetti E."/>
            <person name="Wrobel A."/>
            <person name="Rasinkangas P."/>
            <person name="Parkhill J."/>
            <person name="Rea M.C."/>
            <person name="O'Sullivan O."/>
            <person name="Ritari J."/>
            <person name="Douillard F.P."/>
            <person name="Paul Ross R."/>
            <person name="Yang R."/>
            <person name="Briner A.E."/>
            <person name="Felis G.E."/>
            <person name="de Vos W.M."/>
            <person name="Barrangou R."/>
            <person name="Klaenhammer T.R."/>
            <person name="Caufield P.W."/>
            <person name="Cui Y."/>
            <person name="Zhang H."/>
            <person name="O'Toole P.W."/>
        </authorList>
    </citation>
    <scope>NUCLEOTIDE SEQUENCE [LARGE SCALE GENOMIC DNA]</scope>
    <source>
        <strain evidence="2 3">DSM 12361</strain>
    </source>
</reference>
<organism evidence="2 3">
    <name type="scientific">Apilactobacillus kunkeei DSM 12361 = ATCC 700308</name>
    <dbReference type="NCBI Taxonomy" id="1423768"/>
    <lineage>
        <taxon>Bacteria</taxon>
        <taxon>Bacillati</taxon>
        <taxon>Bacillota</taxon>
        <taxon>Bacilli</taxon>
        <taxon>Lactobacillales</taxon>
        <taxon>Lactobacillaceae</taxon>
        <taxon>Apilactobacillus</taxon>
    </lineage>
</organism>
<dbReference type="Proteomes" id="UP000051794">
    <property type="component" value="Unassembled WGS sequence"/>
</dbReference>
<keyword evidence="1" id="KW-0812">Transmembrane</keyword>
<gene>
    <name evidence="2" type="ORF">FD43_GL001135</name>
</gene>
<comment type="caution">
    <text evidence="2">The sequence shown here is derived from an EMBL/GenBank/DDBJ whole genome shotgun (WGS) entry which is preliminary data.</text>
</comment>
<dbReference type="PATRIC" id="fig|1423768.4.peg.1144"/>